<feature type="binding site" description="covalent" evidence="12 13">
    <location>
        <position position="122"/>
    </location>
    <ligand>
        <name>heme</name>
        <dbReference type="ChEBI" id="CHEBI:30413"/>
    </ligand>
</feature>
<evidence type="ECO:0000256" key="6">
    <source>
        <dbReference type="ARBA" id="ARBA00022748"/>
    </source>
</evidence>
<evidence type="ECO:0000256" key="4">
    <source>
        <dbReference type="ARBA" id="ARBA00022692"/>
    </source>
</evidence>
<dbReference type="FunFam" id="2.40.50.140:FF:000104">
    <property type="entry name" value="Cytochrome c-type biogenesis protein CcmE"/>
    <property type="match status" value="1"/>
</dbReference>
<evidence type="ECO:0000256" key="10">
    <source>
        <dbReference type="ARBA" id="ARBA00023136"/>
    </source>
</evidence>
<comment type="subcellular location">
    <subcellularLocation>
        <location evidence="1">Cell inner membrane</location>
    </subcellularLocation>
    <subcellularLocation>
        <location evidence="12">Cell membrane</location>
        <topology evidence="12">Single-pass type II membrane protein</topology>
    </subcellularLocation>
</comment>
<feature type="binding site" description="axial binding residue" evidence="12 13">
    <location>
        <position position="126"/>
    </location>
    <ligand>
        <name>heme</name>
        <dbReference type="ChEBI" id="CHEBI:30413"/>
    </ligand>
    <ligandPart>
        <name>Fe</name>
        <dbReference type="ChEBI" id="CHEBI:18248"/>
    </ligandPart>
</feature>
<dbReference type="PANTHER" id="PTHR34128">
    <property type="entry name" value="CYTOCHROME C-TYPE BIOGENESIS PROTEIN CCME HOMOLOG, MITOCHONDRIAL"/>
    <property type="match status" value="1"/>
</dbReference>
<keyword evidence="15" id="KW-1185">Reference proteome</keyword>
<sequence>MTRKQKRLAVIFGGLAFLGIATGLVLVALNQKIVFFVTPSDLTSMHAEAGQRMRLGGIVKDGSVVRGDGTRVRFAVTDTIKDVPVTYDGILPDLFREGQGVVTEGLFNRDGVFVADTVLAKHDENYMPKEVVESLKEKGVWQEGQATN</sequence>
<dbReference type="RefSeq" id="WP_099305296.1">
    <property type="nucleotide sequence ID" value="NZ_PDVP01000002.1"/>
</dbReference>
<accession>A0A2G1QSJ0</accession>
<gene>
    <name evidence="12" type="primary">ccmE</name>
    <name evidence="12" type="synonym">cycJ</name>
    <name evidence="14" type="ORF">CSC94_06760</name>
</gene>
<evidence type="ECO:0000256" key="2">
    <source>
        <dbReference type="ARBA" id="ARBA00022475"/>
    </source>
</evidence>
<dbReference type="HAMAP" id="MF_01959">
    <property type="entry name" value="CcmE"/>
    <property type="match status" value="1"/>
</dbReference>
<evidence type="ECO:0000256" key="11">
    <source>
        <dbReference type="ARBA" id="ARBA00056663"/>
    </source>
</evidence>
<protein>
    <recommendedName>
        <fullName evidence="12">Cytochrome c-type biogenesis protein CcmE</fullName>
    </recommendedName>
    <alternativeName>
        <fullName evidence="12">Cytochrome c maturation protein E</fullName>
    </alternativeName>
    <alternativeName>
        <fullName evidence="12">Heme chaperone CcmE</fullName>
    </alternativeName>
</protein>
<evidence type="ECO:0000256" key="5">
    <source>
        <dbReference type="ARBA" id="ARBA00022723"/>
    </source>
</evidence>
<feature type="topological domain" description="Extracellular" evidence="12">
    <location>
        <begin position="29"/>
        <end position="148"/>
    </location>
</feature>
<evidence type="ECO:0000256" key="13">
    <source>
        <dbReference type="PIRSR" id="PIRSR604329-50"/>
    </source>
</evidence>
<evidence type="ECO:0000256" key="3">
    <source>
        <dbReference type="ARBA" id="ARBA00022617"/>
    </source>
</evidence>
<dbReference type="GO" id="GO:0005886">
    <property type="term" value="C:plasma membrane"/>
    <property type="evidence" value="ECO:0007669"/>
    <property type="project" value="UniProtKB-SubCell"/>
</dbReference>
<dbReference type="NCBIfam" id="NF009731">
    <property type="entry name" value="PRK13254.1-5"/>
    <property type="match status" value="1"/>
</dbReference>
<comment type="similarity">
    <text evidence="12">Belongs to the CcmE/CycJ family.</text>
</comment>
<dbReference type="InterPro" id="IPR036127">
    <property type="entry name" value="CcmE-like_sf"/>
</dbReference>
<dbReference type="Gene3D" id="2.40.50.140">
    <property type="entry name" value="Nucleic acid-binding proteins"/>
    <property type="match status" value="1"/>
</dbReference>
<dbReference type="OrthoDB" id="9793584at2"/>
<keyword evidence="3 12" id="KW-0349">Heme</keyword>
<keyword evidence="4 12" id="KW-0812">Transmembrane</keyword>
<dbReference type="GO" id="GO:0046872">
    <property type="term" value="F:metal ion binding"/>
    <property type="evidence" value="ECO:0007669"/>
    <property type="project" value="UniProtKB-KW"/>
</dbReference>
<proteinExistence type="inferred from homology"/>
<organism evidence="14 15">
    <name type="scientific">Zhengella mangrovi</name>
    <dbReference type="NCBI Taxonomy" id="1982044"/>
    <lineage>
        <taxon>Bacteria</taxon>
        <taxon>Pseudomonadati</taxon>
        <taxon>Pseudomonadota</taxon>
        <taxon>Alphaproteobacteria</taxon>
        <taxon>Hyphomicrobiales</taxon>
        <taxon>Notoacmeibacteraceae</taxon>
        <taxon>Zhengella</taxon>
    </lineage>
</organism>
<keyword evidence="9 12" id="KW-0408">Iron</keyword>
<dbReference type="Pfam" id="PF03100">
    <property type="entry name" value="CcmE"/>
    <property type="match status" value="1"/>
</dbReference>
<dbReference type="NCBIfam" id="NF009729">
    <property type="entry name" value="PRK13254.1-3"/>
    <property type="match status" value="1"/>
</dbReference>
<dbReference type="InterPro" id="IPR004329">
    <property type="entry name" value="CcmE"/>
</dbReference>
<evidence type="ECO:0000313" key="14">
    <source>
        <dbReference type="EMBL" id="PHP68430.1"/>
    </source>
</evidence>
<comment type="caution">
    <text evidence="14">The sequence shown here is derived from an EMBL/GenBank/DDBJ whole genome shotgun (WGS) entry which is preliminary data.</text>
</comment>
<evidence type="ECO:0000313" key="15">
    <source>
        <dbReference type="Proteomes" id="UP000221168"/>
    </source>
</evidence>
<feature type="topological domain" description="Cytoplasmic" evidence="12">
    <location>
        <begin position="1"/>
        <end position="7"/>
    </location>
</feature>
<dbReference type="AlphaFoldDB" id="A0A2G1QSJ0"/>
<keyword evidence="8 12" id="KW-1133">Transmembrane helix</keyword>
<dbReference type="NCBIfam" id="NF009727">
    <property type="entry name" value="PRK13254.1-1"/>
    <property type="match status" value="1"/>
</dbReference>
<keyword evidence="6 12" id="KW-0201">Cytochrome c-type biogenesis</keyword>
<comment type="function">
    <text evidence="11 12">Heme chaperone required for the biogenesis of c-type cytochromes. Transiently binds heme delivered by CcmC and transfers the heme to apo-cytochromes in a process facilitated by CcmF and CcmH.</text>
</comment>
<keyword evidence="5 12" id="KW-0479">Metal-binding</keyword>
<name>A0A2G1QSJ0_9HYPH</name>
<keyword evidence="7 12" id="KW-0735">Signal-anchor</keyword>
<dbReference type="GO" id="GO:0017003">
    <property type="term" value="P:protein-heme linkage"/>
    <property type="evidence" value="ECO:0007669"/>
    <property type="project" value="UniProtKB-UniRule"/>
</dbReference>
<keyword evidence="2 12" id="KW-1003">Cell membrane</keyword>
<evidence type="ECO:0000256" key="1">
    <source>
        <dbReference type="ARBA" id="ARBA00004533"/>
    </source>
</evidence>
<evidence type="ECO:0000256" key="9">
    <source>
        <dbReference type="ARBA" id="ARBA00023004"/>
    </source>
</evidence>
<keyword evidence="10 12" id="KW-0472">Membrane</keyword>
<dbReference type="GO" id="GO:0017004">
    <property type="term" value="P:cytochrome complex assembly"/>
    <property type="evidence" value="ECO:0007669"/>
    <property type="project" value="UniProtKB-KW"/>
</dbReference>
<dbReference type="SUPFAM" id="SSF82093">
    <property type="entry name" value="Heme chaperone CcmE"/>
    <property type="match status" value="1"/>
</dbReference>
<dbReference type="InterPro" id="IPR012340">
    <property type="entry name" value="NA-bd_OB-fold"/>
</dbReference>
<evidence type="ECO:0000256" key="7">
    <source>
        <dbReference type="ARBA" id="ARBA00022968"/>
    </source>
</evidence>
<dbReference type="Proteomes" id="UP000221168">
    <property type="component" value="Unassembled WGS sequence"/>
</dbReference>
<dbReference type="GO" id="GO:0020037">
    <property type="term" value="F:heme binding"/>
    <property type="evidence" value="ECO:0007669"/>
    <property type="project" value="InterPro"/>
</dbReference>
<dbReference type="PANTHER" id="PTHR34128:SF2">
    <property type="entry name" value="CYTOCHROME C-TYPE BIOGENESIS PROTEIN CCME HOMOLOG, MITOCHONDRIAL"/>
    <property type="match status" value="1"/>
</dbReference>
<evidence type="ECO:0000256" key="8">
    <source>
        <dbReference type="ARBA" id="ARBA00022989"/>
    </source>
</evidence>
<reference evidence="14 15" key="1">
    <citation type="submission" date="2017-10" db="EMBL/GenBank/DDBJ databases">
        <title>Sedimentibacterium mangrovi gen. nov., sp. nov., a novel member of family Phyllobacteriacea isolated from mangrove sediment.</title>
        <authorList>
            <person name="Liao H."/>
            <person name="Tian Y."/>
        </authorList>
    </citation>
    <scope>NUCLEOTIDE SEQUENCE [LARGE SCALE GENOMIC DNA]</scope>
    <source>
        <strain evidence="14 15">X9-2-2</strain>
    </source>
</reference>
<evidence type="ECO:0000256" key="12">
    <source>
        <dbReference type="HAMAP-Rule" id="MF_01959"/>
    </source>
</evidence>
<dbReference type="EMBL" id="PDVP01000002">
    <property type="protein sequence ID" value="PHP68430.1"/>
    <property type="molecule type" value="Genomic_DNA"/>
</dbReference>